<organism evidence="2 3">
    <name type="scientific">Mycobacterium dioxanotrophicus</name>
    <dbReference type="NCBI Taxonomy" id="482462"/>
    <lineage>
        <taxon>Bacteria</taxon>
        <taxon>Bacillati</taxon>
        <taxon>Actinomycetota</taxon>
        <taxon>Actinomycetes</taxon>
        <taxon>Mycobacteriales</taxon>
        <taxon>Mycobacteriaceae</taxon>
        <taxon>Mycobacterium</taxon>
    </lineage>
</organism>
<keyword evidence="3" id="KW-1185">Reference proteome</keyword>
<evidence type="ECO:0000313" key="2">
    <source>
        <dbReference type="EMBL" id="ART68221.1"/>
    </source>
</evidence>
<gene>
    <name evidence="2" type="ORF">BTO20_06155</name>
</gene>
<evidence type="ECO:0000259" key="1">
    <source>
        <dbReference type="Pfam" id="PF23918"/>
    </source>
</evidence>
<dbReference type="Proteomes" id="UP000195331">
    <property type="component" value="Chromosome"/>
</dbReference>
<name>A0A1Y0BZ42_9MYCO</name>
<dbReference type="RefSeq" id="WP_087074260.1">
    <property type="nucleotide sequence ID" value="NZ_CP020809.1"/>
</dbReference>
<protein>
    <recommendedName>
        <fullName evidence="1">DUF7257 domain-containing protein</fullName>
    </recommendedName>
</protein>
<accession>A0A1Y0BZ42</accession>
<dbReference type="AlphaFoldDB" id="A0A1Y0BZ42"/>
<dbReference type="KEGG" id="mdx:BTO20_06155"/>
<dbReference type="OrthoDB" id="4696546at2"/>
<dbReference type="Pfam" id="PF23918">
    <property type="entry name" value="DUF7257"/>
    <property type="match status" value="1"/>
</dbReference>
<proteinExistence type="predicted"/>
<dbReference type="InterPro" id="IPR055681">
    <property type="entry name" value="DUF7257"/>
</dbReference>
<evidence type="ECO:0000313" key="3">
    <source>
        <dbReference type="Proteomes" id="UP000195331"/>
    </source>
</evidence>
<dbReference type="EMBL" id="CP020809">
    <property type="protein sequence ID" value="ART68221.1"/>
    <property type="molecule type" value="Genomic_DNA"/>
</dbReference>
<sequence>MAGLYIGSAPVQGLYIGSTPVQQLYKGSTLVWSKSGVRDDFNRADGALGATWTHYGPANDYVANIVNGMLRLDVPDGLISAALKTDRIRFNAAQVSGTDYYVEFRVGTQGSGDSITGTKHRTQVFARVSDAAFTHGVGVELLNSKLAIVRRVASTDTIMAADCGAFAAGDIIRLSGVGNLHTLRRNGQFAGEWNDTGASAASGTGYKSVGARVDGSKDLLGPRRFSAGIDWIEAG</sequence>
<reference evidence="2 3" key="1">
    <citation type="submission" date="2017-04" db="EMBL/GenBank/DDBJ databases">
        <title>Whole Genome Sequence of 1,4-Dioxane Degrading Bacterium Mycobacterium dioxanotrophicus PH-06.</title>
        <authorList>
            <person name="He Y."/>
        </authorList>
    </citation>
    <scope>NUCLEOTIDE SEQUENCE [LARGE SCALE GENOMIC DNA]</scope>
    <source>
        <strain evidence="2 3">PH-06</strain>
    </source>
</reference>
<feature type="domain" description="DUF7257" evidence="1">
    <location>
        <begin position="35"/>
        <end position="211"/>
    </location>
</feature>